<protein>
    <recommendedName>
        <fullName evidence="3">Protein phosphatase CheZ</fullName>
    </recommendedName>
    <alternativeName>
        <fullName evidence="9">Chemotaxis protein CheZ</fullName>
    </alternativeName>
</protein>
<evidence type="ECO:0000256" key="2">
    <source>
        <dbReference type="ARBA" id="ARBA00005908"/>
    </source>
</evidence>
<dbReference type="GO" id="GO:0097588">
    <property type="term" value="P:archaeal or bacterial-type flagellum-dependent cell motility"/>
    <property type="evidence" value="ECO:0007669"/>
    <property type="project" value="UniProtKB-KW"/>
</dbReference>
<evidence type="ECO:0000256" key="8">
    <source>
        <dbReference type="ARBA" id="ARBA00022912"/>
    </source>
</evidence>
<evidence type="ECO:0000313" key="12">
    <source>
        <dbReference type="Proteomes" id="UP000197424"/>
    </source>
</evidence>
<comment type="subcellular location">
    <subcellularLocation>
        <location evidence="1">Cytoplasm</location>
    </subcellularLocation>
</comment>
<evidence type="ECO:0000256" key="6">
    <source>
        <dbReference type="ARBA" id="ARBA00022779"/>
    </source>
</evidence>
<dbReference type="GO" id="GO:0004721">
    <property type="term" value="F:phosphoprotein phosphatase activity"/>
    <property type="evidence" value="ECO:0007669"/>
    <property type="project" value="UniProtKB-KW"/>
</dbReference>
<feature type="region of interest" description="Disordered" evidence="10">
    <location>
        <begin position="20"/>
        <end position="83"/>
    </location>
</feature>
<evidence type="ECO:0000256" key="4">
    <source>
        <dbReference type="ARBA" id="ARBA00022490"/>
    </source>
</evidence>
<keyword evidence="8" id="KW-0904">Protein phosphatase</keyword>
<keyword evidence="7" id="KW-0378">Hydrolase</keyword>
<evidence type="ECO:0000256" key="1">
    <source>
        <dbReference type="ARBA" id="ARBA00004496"/>
    </source>
</evidence>
<evidence type="ECO:0000313" key="11">
    <source>
        <dbReference type="EMBL" id="ASJ23375.1"/>
    </source>
</evidence>
<dbReference type="GO" id="GO:0006935">
    <property type="term" value="P:chemotaxis"/>
    <property type="evidence" value="ECO:0007669"/>
    <property type="project" value="UniProtKB-KW"/>
</dbReference>
<feature type="compositionally biased region" description="Low complexity" evidence="10">
    <location>
        <begin position="27"/>
        <end position="36"/>
    </location>
</feature>
<dbReference type="InterPro" id="IPR050992">
    <property type="entry name" value="CheZ_family_phosphatases"/>
</dbReference>
<evidence type="ECO:0000256" key="5">
    <source>
        <dbReference type="ARBA" id="ARBA00022500"/>
    </source>
</evidence>
<reference evidence="12" key="1">
    <citation type="submission" date="2017-06" db="EMBL/GenBank/DDBJ databases">
        <title>Whole genome sequence of Laribacter hongkongensis LHGZ1.</title>
        <authorList>
            <person name="Chen D."/>
            <person name="Wu H."/>
            <person name="Chen J."/>
        </authorList>
    </citation>
    <scope>NUCLEOTIDE SEQUENCE [LARGE SCALE GENOMIC DNA]</scope>
    <source>
        <strain evidence="12">LHGZ1</strain>
    </source>
</reference>
<dbReference type="Pfam" id="PF04344">
    <property type="entry name" value="CheZ"/>
    <property type="match status" value="1"/>
</dbReference>
<dbReference type="InterPro" id="IPR007439">
    <property type="entry name" value="Chemotax_Pase_CheZ"/>
</dbReference>
<dbReference type="Gene3D" id="1.10.287.500">
    <property type="entry name" value="Helix hairpin bin"/>
    <property type="match status" value="1"/>
</dbReference>
<dbReference type="EMBL" id="CP022115">
    <property type="protein sequence ID" value="ASJ23375.1"/>
    <property type="molecule type" value="Genomic_DNA"/>
</dbReference>
<proteinExistence type="inferred from homology"/>
<dbReference type="NCBIfam" id="NF008368">
    <property type="entry name" value="PRK11166.1"/>
    <property type="match status" value="1"/>
</dbReference>
<dbReference type="GO" id="GO:0009288">
    <property type="term" value="C:bacterial-type flagellum"/>
    <property type="evidence" value="ECO:0007669"/>
    <property type="project" value="InterPro"/>
</dbReference>
<accession>A0A248LFX6</accession>
<evidence type="ECO:0000256" key="7">
    <source>
        <dbReference type="ARBA" id="ARBA00022801"/>
    </source>
</evidence>
<evidence type="ECO:0000256" key="10">
    <source>
        <dbReference type="SAM" id="MobiDB-lite"/>
    </source>
</evidence>
<organism evidence="11 12">
    <name type="scientific">Laribacter hongkongensis</name>
    <dbReference type="NCBI Taxonomy" id="168471"/>
    <lineage>
        <taxon>Bacteria</taxon>
        <taxon>Pseudomonadati</taxon>
        <taxon>Pseudomonadota</taxon>
        <taxon>Betaproteobacteria</taxon>
        <taxon>Neisseriales</taxon>
        <taxon>Aquaspirillaceae</taxon>
        <taxon>Laribacter</taxon>
    </lineage>
</organism>
<sequence length="314" mass="34066">MPDHFLESGDSPDLEALFDQVASSRQAPPVAAPPVADSGNGDSPDLQALFDEVSASCQQQPVAAATPAAAPPPAPGQLTETGDSPELQSLFEQVAADYHIPPEAIGQITETIGQAEQMYSRVGQLTRKLHDALHELGYDKSLERAASAIPDAKDRLSYIATLTENAAERALNATDRAQPHVTALEQQAGELAGQWQRAVNNQLSVDEFRTLALQSRDYFTRVPAQTQKVSAELMEIVMAQDFQDLTGQVIKKVVDMVQIMEHELLTFLMEYQPEVRIEAEPGVLENGPVVNPTGRTDVVTNQQQVDDLLASLGF</sequence>
<dbReference type="RefSeq" id="WP_172622940.1">
    <property type="nucleotide sequence ID" value="NZ_CP022115.1"/>
</dbReference>
<dbReference type="GO" id="GO:0050920">
    <property type="term" value="P:regulation of chemotaxis"/>
    <property type="evidence" value="ECO:0007669"/>
    <property type="project" value="InterPro"/>
</dbReference>
<keyword evidence="4" id="KW-0963">Cytoplasm</keyword>
<dbReference type="AlphaFoldDB" id="A0A248LFX6"/>
<dbReference type="PANTHER" id="PTHR43693">
    <property type="entry name" value="PROTEIN PHOSPHATASE CHEZ"/>
    <property type="match status" value="1"/>
</dbReference>
<dbReference type="GO" id="GO:0005737">
    <property type="term" value="C:cytoplasm"/>
    <property type="evidence" value="ECO:0007669"/>
    <property type="project" value="UniProtKB-SubCell"/>
</dbReference>
<keyword evidence="6" id="KW-0283">Flagellar rotation</keyword>
<comment type="similarity">
    <text evidence="2">Belongs to the CheZ family.</text>
</comment>
<dbReference type="SUPFAM" id="SSF75708">
    <property type="entry name" value="Chemotaxis phosphatase CheZ"/>
    <property type="match status" value="1"/>
</dbReference>
<gene>
    <name evidence="11" type="primary">cheZ</name>
    <name evidence="11" type="ORF">LHGZ1_0544</name>
</gene>
<dbReference type="PANTHER" id="PTHR43693:SF1">
    <property type="entry name" value="PROTEIN PHOSPHATASE CHEZ"/>
    <property type="match status" value="1"/>
</dbReference>
<name>A0A248LFX6_9NEIS</name>
<dbReference type="Proteomes" id="UP000197424">
    <property type="component" value="Chromosome"/>
</dbReference>
<keyword evidence="5" id="KW-0145">Chemotaxis</keyword>
<evidence type="ECO:0000256" key="9">
    <source>
        <dbReference type="ARBA" id="ARBA00029599"/>
    </source>
</evidence>
<evidence type="ECO:0000256" key="3">
    <source>
        <dbReference type="ARBA" id="ARBA00018484"/>
    </source>
</evidence>